<feature type="transmembrane region" description="Helical" evidence="1">
    <location>
        <begin position="75"/>
        <end position="95"/>
    </location>
</feature>
<feature type="transmembrane region" description="Helical" evidence="1">
    <location>
        <begin position="51"/>
        <end position="68"/>
    </location>
</feature>
<accession>A0A6J4QJL7</accession>
<dbReference type="SMART" id="SM00014">
    <property type="entry name" value="acidPPc"/>
    <property type="match status" value="1"/>
</dbReference>
<feature type="transmembrane region" description="Helical" evidence="1">
    <location>
        <begin position="171"/>
        <end position="187"/>
    </location>
</feature>
<dbReference type="InterPro" id="IPR000326">
    <property type="entry name" value="PAP2/HPO"/>
</dbReference>
<dbReference type="PANTHER" id="PTHR14969">
    <property type="entry name" value="SPHINGOSINE-1-PHOSPHATE PHOSPHOHYDROLASE"/>
    <property type="match status" value="1"/>
</dbReference>
<keyword evidence="1" id="KW-0472">Membrane</keyword>
<reference evidence="3" key="1">
    <citation type="submission" date="2020-02" db="EMBL/GenBank/DDBJ databases">
        <authorList>
            <person name="Meier V. D."/>
        </authorList>
    </citation>
    <scope>NUCLEOTIDE SEQUENCE</scope>
    <source>
        <strain evidence="3">AVDCRST_MAG02</strain>
    </source>
</reference>
<evidence type="ECO:0000259" key="2">
    <source>
        <dbReference type="SMART" id="SM00014"/>
    </source>
</evidence>
<feature type="transmembrane region" description="Helical" evidence="1">
    <location>
        <begin position="147"/>
        <end position="165"/>
    </location>
</feature>
<keyword evidence="1" id="KW-0812">Transmembrane</keyword>
<dbReference type="Gene3D" id="1.20.144.10">
    <property type="entry name" value="Phosphatidic acid phosphatase type 2/haloperoxidase"/>
    <property type="match status" value="1"/>
</dbReference>
<gene>
    <name evidence="3" type="ORF">AVDCRST_MAG02-381</name>
</gene>
<keyword evidence="1" id="KW-1133">Transmembrane helix</keyword>
<dbReference type="SUPFAM" id="SSF48317">
    <property type="entry name" value="Acid phosphatase/Vanadium-dependent haloperoxidase"/>
    <property type="match status" value="1"/>
</dbReference>
<evidence type="ECO:0000256" key="1">
    <source>
        <dbReference type="SAM" id="Phobius"/>
    </source>
</evidence>
<dbReference type="EMBL" id="CADCVH010000010">
    <property type="protein sequence ID" value="CAA9445347.1"/>
    <property type="molecule type" value="Genomic_DNA"/>
</dbReference>
<proteinExistence type="predicted"/>
<dbReference type="Pfam" id="PF01569">
    <property type="entry name" value="PAP2"/>
    <property type="match status" value="1"/>
</dbReference>
<sequence length="207" mass="21439">MVWAAAFAALSTAAGAGLLEGPDVWLLRLVQSRSSAFLDAAGSLLSVPGRAEVSVAALAALAAGLYLWGRGGLGWRLLVAFLATAVVEVLLKFVLPQPPVPQEVGRVPDPSLVDFATPYPYPSGHMLRAVLLLGAVYLLLPNTLARFGLVLILAGAALARVYLGTHWPSDVLGGALLGAAGLAWAFGGTDHHKTGNAGAGRNSWRSR</sequence>
<evidence type="ECO:0000313" key="3">
    <source>
        <dbReference type="EMBL" id="CAA9445347.1"/>
    </source>
</evidence>
<protein>
    <recommendedName>
        <fullName evidence="2">Phosphatidic acid phosphatase type 2/haloperoxidase domain-containing protein</fullName>
    </recommendedName>
</protein>
<dbReference type="AlphaFoldDB" id="A0A6J4QJL7"/>
<dbReference type="PANTHER" id="PTHR14969:SF13">
    <property type="entry name" value="AT30094P"/>
    <property type="match status" value="1"/>
</dbReference>
<name>A0A6J4QJL7_9ACTN</name>
<feature type="domain" description="Phosphatidic acid phosphatase type 2/haloperoxidase" evidence="2">
    <location>
        <begin position="73"/>
        <end position="186"/>
    </location>
</feature>
<organism evidence="3">
    <name type="scientific">uncultured Rubrobacteraceae bacterium</name>
    <dbReference type="NCBI Taxonomy" id="349277"/>
    <lineage>
        <taxon>Bacteria</taxon>
        <taxon>Bacillati</taxon>
        <taxon>Actinomycetota</taxon>
        <taxon>Rubrobacteria</taxon>
        <taxon>Rubrobacterales</taxon>
        <taxon>Rubrobacteraceae</taxon>
        <taxon>environmental samples</taxon>
    </lineage>
</organism>
<dbReference type="InterPro" id="IPR036938">
    <property type="entry name" value="PAP2/HPO_sf"/>
</dbReference>